<keyword evidence="5" id="KW-1185">Reference proteome</keyword>
<dbReference type="PROSITE" id="PS50960">
    <property type="entry name" value="HTH_PSQ"/>
    <property type="match status" value="1"/>
</dbReference>
<evidence type="ECO:0000313" key="5">
    <source>
        <dbReference type="Proteomes" id="UP000499080"/>
    </source>
</evidence>
<accession>A0A4Y2C2S2</accession>
<dbReference type="Proteomes" id="UP000499080">
    <property type="component" value="Unassembled WGS sequence"/>
</dbReference>
<dbReference type="Gene3D" id="1.10.10.60">
    <property type="entry name" value="Homeodomain-like"/>
    <property type="match status" value="1"/>
</dbReference>
<keyword evidence="2" id="KW-0238">DNA-binding</keyword>
<organism evidence="4 5">
    <name type="scientific">Araneus ventricosus</name>
    <name type="common">Orbweaver spider</name>
    <name type="synonym">Epeira ventricosa</name>
    <dbReference type="NCBI Taxonomy" id="182803"/>
    <lineage>
        <taxon>Eukaryota</taxon>
        <taxon>Metazoa</taxon>
        <taxon>Ecdysozoa</taxon>
        <taxon>Arthropoda</taxon>
        <taxon>Chelicerata</taxon>
        <taxon>Arachnida</taxon>
        <taxon>Araneae</taxon>
        <taxon>Araneomorphae</taxon>
        <taxon>Entelegynae</taxon>
        <taxon>Araneoidea</taxon>
        <taxon>Araneidae</taxon>
        <taxon>Araneus</taxon>
    </lineage>
</organism>
<comment type="subcellular location">
    <subcellularLocation>
        <location evidence="1 2">Nucleus</location>
    </subcellularLocation>
</comment>
<evidence type="ECO:0000259" key="3">
    <source>
        <dbReference type="PROSITE" id="PS50960"/>
    </source>
</evidence>
<name>A0A4Y2C2S2_ARAVE</name>
<dbReference type="InterPro" id="IPR009057">
    <property type="entry name" value="Homeodomain-like_sf"/>
</dbReference>
<evidence type="ECO:0000256" key="1">
    <source>
        <dbReference type="ARBA" id="ARBA00004123"/>
    </source>
</evidence>
<dbReference type="Pfam" id="PF04218">
    <property type="entry name" value="CENP-B_N"/>
    <property type="match status" value="1"/>
</dbReference>
<dbReference type="AlphaFoldDB" id="A0A4Y2C2S2"/>
<keyword evidence="2" id="KW-0539">Nucleus</keyword>
<sequence>MATRRQLSFQDKLNIIKEIDNGMKQVDATKKYGLSQSTIATFLEKRKQIEEAVNSNEINHQRKRLKIATIGNNNAAVDSIFINIENKVEEPFRAVNVEACDNIAGSWWKVLEKTIRNCWKKSRPSFHGG</sequence>
<evidence type="ECO:0000256" key="2">
    <source>
        <dbReference type="PROSITE-ProRule" id="PRU00320"/>
    </source>
</evidence>
<reference evidence="4 5" key="1">
    <citation type="journal article" date="2019" name="Sci. Rep.">
        <title>Orb-weaving spider Araneus ventricosus genome elucidates the spidroin gene catalogue.</title>
        <authorList>
            <person name="Kono N."/>
            <person name="Nakamura H."/>
            <person name="Ohtoshi R."/>
            <person name="Moran D.A.P."/>
            <person name="Shinohara A."/>
            <person name="Yoshida Y."/>
            <person name="Fujiwara M."/>
            <person name="Mori M."/>
            <person name="Tomita M."/>
            <person name="Arakawa K."/>
        </authorList>
    </citation>
    <scope>NUCLEOTIDE SEQUENCE [LARGE SCALE GENOMIC DNA]</scope>
</reference>
<evidence type="ECO:0000313" key="4">
    <source>
        <dbReference type="EMBL" id="GBL98770.1"/>
    </source>
</evidence>
<protein>
    <recommendedName>
        <fullName evidence="3">HTH psq-type domain-containing protein</fullName>
    </recommendedName>
</protein>
<dbReference type="GO" id="GO:0005634">
    <property type="term" value="C:nucleus"/>
    <property type="evidence" value="ECO:0007669"/>
    <property type="project" value="UniProtKB-SubCell"/>
</dbReference>
<comment type="caution">
    <text evidence="4">The sequence shown here is derived from an EMBL/GenBank/DDBJ whole genome shotgun (WGS) entry which is preliminary data.</text>
</comment>
<dbReference type="OrthoDB" id="125347at2759"/>
<proteinExistence type="predicted"/>
<dbReference type="InterPro" id="IPR007889">
    <property type="entry name" value="HTH_Psq"/>
</dbReference>
<gene>
    <name evidence="4" type="ORF">AVEN_8654_1</name>
</gene>
<dbReference type="GO" id="GO:0003677">
    <property type="term" value="F:DNA binding"/>
    <property type="evidence" value="ECO:0007669"/>
    <property type="project" value="UniProtKB-UniRule"/>
</dbReference>
<feature type="domain" description="HTH psq-type" evidence="3">
    <location>
        <begin position="1"/>
        <end position="49"/>
    </location>
</feature>
<dbReference type="EMBL" id="BGPR01000142">
    <property type="protein sequence ID" value="GBL98770.1"/>
    <property type="molecule type" value="Genomic_DNA"/>
</dbReference>
<feature type="DNA-binding region" description="H-T-H motif" evidence="2">
    <location>
        <begin position="25"/>
        <end position="45"/>
    </location>
</feature>
<dbReference type="SUPFAM" id="SSF46689">
    <property type="entry name" value="Homeodomain-like"/>
    <property type="match status" value="1"/>
</dbReference>